<evidence type="ECO:0000313" key="1">
    <source>
        <dbReference type="EMBL" id="MFD0961663.1"/>
    </source>
</evidence>
<comment type="caution">
    <text evidence="1">The sequence shown here is derived from an EMBL/GenBank/DDBJ whole genome shotgun (WGS) entry which is preliminary data.</text>
</comment>
<dbReference type="PANTHER" id="PTHR12526:SF637">
    <property type="entry name" value="GLYCOSYLTRANSFERASE EPSF-RELATED"/>
    <property type="match status" value="1"/>
</dbReference>
<dbReference type="Pfam" id="PF13692">
    <property type="entry name" value="Glyco_trans_1_4"/>
    <property type="match status" value="1"/>
</dbReference>
<dbReference type="Gene3D" id="3.40.50.2000">
    <property type="entry name" value="Glycogen Phosphorylase B"/>
    <property type="match status" value="2"/>
</dbReference>
<organism evidence="1 2">
    <name type="scientific">Paenibacillus chungangensis</name>
    <dbReference type="NCBI Taxonomy" id="696535"/>
    <lineage>
        <taxon>Bacteria</taxon>
        <taxon>Bacillati</taxon>
        <taxon>Bacillota</taxon>
        <taxon>Bacilli</taxon>
        <taxon>Bacillales</taxon>
        <taxon>Paenibacillaceae</taxon>
        <taxon>Paenibacillus</taxon>
    </lineage>
</organism>
<dbReference type="PANTHER" id="PTHR12526">
    <property type="entry name" value="GLYCOSYLTRANSFERASE"/>
    <property type="match status" value="1"/>
</dbReference>
<proteinExistence type="predicted"/>
<sequence length="386" mass="44503">MKLVFVTDNGFSNKNDEYYYSGANVQHYSTVSKHFDDITFIARNSPHEQSSSQVSEKYQVHLIDSFTSGKNSFNNFKRLNFILDDVIRQSDVVMCFGINGYLAYKKAQKYNKPTIAYVGGCVFDTLKYMDSKFRRISAPIIMSMMKEMVRNASFVHYVDHYLLERYPTKGQYLICPSAKIDIDHSVLTKRVEKIINQKEITTIGLIGYTHNKIKGIDTGIKALQQLENHYKLQVVGRGDHRWLTKLAKSLNVEHRVEFLGVLPGRDDVFKWLDSIDLYIQPSLTEGMPRATVEAMSRGCPVVSSNAGGLKSIIDKKYRIKEGDFSELANKIRFLNREQTHLIEEANKNFEMAKNFDSVLLDKKRNNFYTTIVYEIKKNTLSKEKLM</sequence>
<dbReference type="EMBL" id="JBHTJZ010000062">
    <property type="protein sequence ID" value="MFD0961663.1"/>
    <property type="molecule type" value="Genomic_DNA"/>
</dbReference>
<evidence type="ECO:0000313" key="2">
    <source>
        <dbReference type="Proteomes" id="UP001596989"/>
    </source>
</evidence>
<reference evidence="2" key="1">
    <citation type="journal article" date="2019" name="Int. J. Syst. Evol. Microbiol.">
        <title>The Global Catalogue of Microorganisms (GCM) 10K type strain sequencing project: providing services to taxonomists for standard genome sequencing and annotation.</title>
        <authorList>
            <consortium name="The Broad Institute Genomics Platform"/>
            <consortium name="The Broad Institute Genome Sequencing Center for Infectious Disease"/>
            <person name="Wu L."/>
            <person name="Ma J."/>
        </authorList>
    </citation>
    <scope>NUCLEOTIDE SEQUENCE [LARGE SCALE GENOMIC DNA]</scope>
    <source>
        <strain evidence="2">CCUG 59129</strain>
    </source>
</reference>
<name>A0ABW3HVT0_9BACL</name>
<dbReference type="Proteomes" id="UP001596989">
    <property type="component" value="Unassembled WGS sequence"/>
</dbReference>
<protein>
    <submittedName>
        <fullName evidence="1">Glycosyltransferase</fullName>
    </submittedName>
</protein>
<dbReference type="CDD" id="cd03801">
    <property type="entry name" value="GT4_PimA-like"/>
    <property type="match status" value="1"/>
</dbReference>
<dbReference type="RefSeq" id="WP_377567453.1">
    <property type="nucleotide sequence ID" value="NZ_JBHTJZ010000062.1"/>
</dbReference>
<gene>
    <name evidence="1" type="ORF">ACFQ2I_20145</name>
</gene>
<keyword evidence="2" id="KW-1185">Reference proteome</keyword>
<dbReference type="SUPFAM" id="SSF53756">
    <property type="entry name" value="UDP-Glycosyltransferase/glycogen phosphorylase"/>
    <property type="match status" value="1"/>
</dbReference>
<accession>A0ABW3HVT0</accession>